<keyword evidence="1" id="KW-0472">Membrane</keyword>
<evidence type="ECO:0000256" key="1">
    <source>
        <dbReference type="SAM" id="Phobius"/>
    </source>
</evidence>
<dbReference type="SUPFAM" id="SSF103473">
    <property type="entry name" value="MFS general substrate transporter"/>
    <property type="match status" value="1"/>
</dbReference>
<reference evidence="2 3" key="1">
    <citation type="submission" date="2019-12" db="EMBL/GenBank/DDBJ databases">
        <title>Full genome sequence of a Bacillus safensis strain isolated from commercially available natto in Indonesia.</title>
        <authorList>
            <person name="Yoshida M."/>
            <person name="Uomi M."/>
            <person name="Waturangi D."/>
            <person name="Ekaputri J.J."/>
            <person name="Setiamarga D.H.E."/>
        </authorList>
    </citation>
    <scope>NUCLEOTIDE SEQUENCE [LARGE SCALE GENOMIC DNA]</scope>
    <source>
        <strain evidence="2 3">IDN1</strain>
    </source>
</reference>
<organism evidence="2 3">
    <name type="scientific">Bacillus safensis</name>
    <dbReference type="NCBI Taxonomy" id="561879"/>
    <lineage>
        <taxon>Bacteria</taxon>
        <taxon>Bacillati</taxon>
        <taxon>Bacillota</taxon>
        <taxon>Bacilli</taxon>
        <taxon>Bacillales</taxon>
        <taxon>Bacillaceae</taxon>
        <taxon>Bacillus</taxon>
    </lineage>
</organism>
<keyword evidence="1" id="KW-1133">Transmembrane helix</keyword>
<gene>
    <name evidence="2" type="ORF">BsIDN1_41370</name>
</gene>
<keyword evidence="1" id="KW-0812">Transmembrane</keyword>
<feature type="transmembrane region" description="Helical" evidence="1">
    <location>
        <begin position="6"/>
        <end position="32"/>
    </location>
</feature>
<proteinExistence type="predicted"/>
<name>A0A5S9MF56_BACIA</name>
<dbReference type="AlphaFoldDB" id="A0A5S9MF56"/>
<protein>
    <submittedName>
        <fullName evidence="2">Uncharacterized protein</fullName>
    </submittedName>
</protein>
<accession>A0A5S9MF56</accession>
<dbReference type="InterPro" id="IPR036259">
    <property type="entry name" value="MFS_trans_sf"/>
</dbReference>
<sequence>MIFADVARFIIGLGFVLVVTMNVTPFILYLLLALNGAFSGIYLPARSSMIPEILDKEQLSKGIVYWPHLFLAHRCSLRQD</sequence>
<evidence type="ECO:0000313" key="2">
    <source>
        <dbReference type="EMBL" id="BBP90519.1"/>
    </source>
</evidence>
<evidence type="ECO:0000313" key="3">
    <source>
        <dbReference type="Proteomes" id="UP000464658"/>
    </source>
</evidence>
<dbReference type="EMBL" id="AP021906">
    <property type="protein sequence ID" value="BBP90519.1"/>
    <property type="molecule type" value="Genomic_DNA"/>
</dbReference>
<dbReference type="Proteomes" id="UP000464658">
    <property type="component" value="Chromosome"/>
</dbReference>